<keyword evidence="1" id="KW-0813">Transport</keyword>
<dbReference type="RefSeq" id="WP_068135230.1">
    <property type="nucleotide sequence ID" value="NZ_AP014924.1"/>
</dbReference>
<dbReference type="Gene3D" id="3.40.50.300">
    <property type="entry name" value="P-loop containing nucleotide triphosphate hydrolases"/>
    <property type="match status" value="1"/>
</dbReference>
<gene>
    <name evidence="5" type="ORF">LIP_1129</name>
</gene>
<dbReference type="SMART" id="SM00382">
    <property type="entry name" value="AAA"/>
    <property type="match status" value="1"/>
</dbReference>
<accession>A0A0K2SIM8</accession>
<dbReference type="STRING" id="1555112.LIP_1129"/>
<evidence type="ECO:0000256" key="3">
    <source>
        <dbReference type="ARBA" id="ARBA00022840"/>
    </source>
</evidence>
<dbReference type="InterPro" id="IPR050166">
    <property type="entry name" value="ABC_transporter_ATP-bind"/>
</dbReference>
<dbReference type="PANTHER" id="PTHR42788:SF19">
    <property type="entry name" value="ALIPHATIC SULFONATES IMPORT ATP-BINDING PROTEIN SSUB 2"/>
    <property type="match status" value="1"/>
</dbReference>
<dbReference type="PATRIC" id="fig|1555112.3.peg.1178"/>
<evidence type="ECO:0000256" key="2">
    <source>
        <dbReference type="ARBA" id="ARBA00022741"/>
    </source>
</evidence>
<dbReference type="PROSITE" id="PS50893">
    <property type="entry name" value="ABC_TRANSPORTER_2"/>
    <property type="match status" value="1"/>
</dbReference>
<dbReference type="Proteomes" id="UP000065807">
    <property type="component" value="Chromosome"/>
</dbReference>
<dbReference type="OrthoDB" id="9801958at2"/>
<dbReference type="SUPFAM" id="SSF52540">
    <property type="entry name" value="P-loop containing nucleoside triphosphate hydrolases"/>
    <property type="match status" value="1"/>
</dbReference>
<reference evidence="6" key="1">
    <citation type="submission" date="2015-07" db="EMBL/GenBank/DDBJ databases">
        <title>Complete genome sequence and phylogenetic analysis of Limnochorda pilosa.</title>
        <authorList>
            <person name="Watanabe M."/>
            <person name="Kojima H."/>
            <person name="Fukui M."/>
        </authorList>
    </citation>
    <scope>NUCLEOTIDE SEQUENCE [LARGE SCALE GENOMIC DNA]</scope>
    <source>
        <strain evidence="6">HC45</strain>
    </source>
</reference>
<protein>
    <recommendedName>
        <fullName evidence="4">ABC transporter domain-containing protein</fullName>
    </recommendedName>
</protein>
<dbReference type="PROSITE" id="PS00211">
    <property type="entry name" value="ABC_TRANSPORTER_1"/>
    <property type="match status" value="1"/>
</dbReference>
<proteinExistence type="predicted"/>
<dbReference type="EMBL" id="AP014924">
    <property type="protein sequence ID" value="BAS26986.1"/>
    <property type="molecule type" value="Genomic_DNA"/>
</dbReference>
<dbReference type="InterPro" id="IPR003439">
    <property type="entry name" value="ABC_transporter-like_ATP-bd"/>
</dbReference>
<evidence type="ECO:0000259" key="4">
    <source>
        <dbReference type="PROSITE" id="PS50893"/>
    </source>
</evidence>
<keyword evidence="2" id="KW-0547">Nucleotide-binding</keyword>
<evidence type="ECO:0000313" key="5">
    <source>
        <dbReference type="EMBL" id="BAS26986.1"/>
    </source>
</evidence>
<dbReference type="GO" id="GO:0016887">
    <property type="term" value="F:ATP hydrolysis activity"/>
    <property type="evidence" value="ECO:0007669"/>
    <property type="project" value="InterPro"/>
</dbReference>
<dbReference type="InterPro" id="IPR027417">
    <property type="entry name" value="P-loop_NTPase"/>
</dbReference>
<keyword evidence="6" id="KW-1185">Reference proteome</keyword>
<evidence type="ECO:0000313" key="6">
    <source>
        <dbReference type="Proteomes" id="UP000065807"/>
    </source>
</evidence>
<dbReference type="KEGG" id="lpil:LIP_1129"/>
<dbReference type="CDD" id="cd03293">
    <property type="entry name" value="ABC_NrtD_SsuB_transporters"/>
    <property type="match status" value="1"/>
</dbReference>
<evidence type="ECO:0000256" key="1">
    <source>
        <dbReference type="ARBA" id="ARBA00022448"/>
    </source>
</evidence>
<name>A0A0K2SIM8_LIMPI</name>
<organism evidence="5 6">
    <name type="scientific">Limnochorda pilosa</name>
    <dbReference type="NCBI Taxonomy" id="1555112"/>
    <lineage>
        <taxon>Bacteria</taxon>
        <taxon>Bacillati</taxon>
        <taxon>Bacillota</taxon>
        <taxon>Limnochordia</taxon>
        <taxon>Limnochordales</taxon>
        <taxon>Limnochordaceae</taxon>
        <taxon>Limnochorda</taxon>
    </lineage>
</organism>
<reference evidence="6" key="2">
    <citation type="journal article" date="2016" name="Int. J. Syst. Evol. Microbiol.">
        <title>Complete genome sequence and cell structure of Limnochorda pilosa, a Gram-negative spore-former within the phylum Firmicutes.</title>
        <authorList>
            <person name="Watanabe M."/>
            <person name="Kojima H."/>
            <person name="Fukui M."/>
        </authorList>
    </citation>
    <scope>NUCLEOTIDE SEQUENCE [LARGE SCALE GENOMIC DNA]</scope>
    <source>
        <strain evidence="6">HC45</strain>
    </source>
</reference>
<dbReference type="AlphaFoldDB" id="A0A0K2SIM8"/>
<dbReference type="InterPro" id="IPR003593">
    <property type="entry name" value="AAA+_ATPase"/>
</dbReference>
<dbReference type="GO" id="GO:0005524">
    <property type="term" value="F:ATP binding"/>
    <property type="evidence" value="ECO:0007669"/>
    <property type="project" value="UniProtKB-KW"/>
</dbReference>
<feature type="domain" description="ABC transporter" evidence="4">
    <location>
        <begin position="4"/>
        <end position="231"/>
    </location>
</feature>
<keyword evidence="3" id="KW-0067">ATP-binding</keyword>
<sequence>MVGIQVAALAKVFTRPDGGRRAALDGLHLEAAPGELVCLLGPSGCGKTTFLRILNGLEQADGGAVRFLAPRPPRIGHVFQDSRLLPWLTAEENVRFVLDLPREEGRRVARAWLARVGLGDHGGAFPHQLSAGMQQRVAVARALAVDPDVLLLDEPFSALDELTACRLRAELARLWEERRPTVLFVTHDPAEAIYLADRVVILAGPPGRIVQELDVRRSLPRPRTPVDPRLAALAREAVRALEGAGSF</sequence>
<dbReference type="PANTHER" id="PTHR42788">
    <property type="entry name" value="TAURINE IMPORT ATP-BINDING PROTEIN-RELATED"/>
    <property type="match status" value="1"/>
</dbReference>
<dbReference type="Pfam" id="PF00005">
    <property type="entry name" value="ABC_tran"/>
    <property type="match status" value="1"/>
</dbReference>
<dbReference type="InterPro" id="IPR017871">
    <property type="entry name" value="ABC_transporter-like_CS"/>
</dbReference>